<evidence type="ECO:0000313" key="1">
    <source>
        <dbReference type="EMBL" id="MCW6036522.1"/>
    </source>
</evidence>
<dbReference type="RefSeq" id="WP_265264292.1">
    <property type="nucleotide sequence ID" value="NZ_JAIHOM010000039.1"/>
</dbReference>
<name>A0ABT3L5Q8_9CYAN</name>
<sequence length="65" mass="7224">MEIGTKVQVCRLRDRVAKDIADKLGKTGVVEGYKMTDGNGVGAVVKFDDQSSSWFFEDELRAIEN</sequence>
<accession>A0ABT3L5Q8</accession>
<comment type="caution">
    <text evidence="1">The sequence shown here is derived from an EMBL/GenBank/DDBJ whole genome shotgun (WGS) entry which is preliminary data.</text>
</comment>
<organism evidence="1 2">
    <name type="scientific">Spirulina subsalsa FACHB-351</name>
    <dbReference type="NCBI Taxonomy" id="234711"/>
    <lineage>
        <taxon>Bacteria</taxon>
        <taxon>Bacillati</taxon>
        <taxon>Cyanobacteriota</taxon>
        <taxon>Cyanophyceae</taxon>
        <taxon>Spirulinales</taxon>
        <taxon>Spirulinaceae</taxon>
        <taxon>Spirulina</taxon>
    </lineage>
</organism>
<keyword evidence="2" id="KW-1185">Reference proteome</keyword>
<proteinExistence type="predicted"/>
<reference evidence="1 2" key="1">
    <citation type="submission" date="2021-08" db="EMBL/GenBank/DDBJ databases">
        <title>Draft genome sequence of Spirulina subsalsa with high tolerance to salinity and hype-accumulation of phycocyanin.</title>
        <authorList>
            <person name="Pei H."/>
            <person name="Jiang L."/>
        </authorList>
    </citation>
    <scope>NUCLEOTIDE SEQUENCE [LARGE SCALE GENOMIC DNA]</scope>
    <source>
        <strain evidence="1 2">FACHB-351</strain>
    </source>
</reference>
<dbReference type="InterPro" id="IPR021291">
    <property type="entry name" value="Tsr0524-like"/>
</dbReference>
<evidence type="ECO:0000313" key="2">
    <source>
        <dbReference type="Proteomes" id="UP001526426"/>
    </source>
</evidence>
<dbReference type="Pfam" id="PF11061">
    <property type="entry name" value="Tsr0524-like"/>
    <property type="match status" value="1"/>
</dbReference>
<dbReference type="EMBL" id="JAIHOM010000039">
    <property type="protein sequence ID" value="MCW6036522.1"/>
    <property type="molecule type" value="Genomic_DNA"/>
</dbReference>
<gene>
    <name evidence="1" type="ORF">K4A83_09620</name>
</gene>
<dbReference type="Proteomes" id="UP001526426">
    <property type="component" value="Unassembled WGS sequence"/>
</dbReference>
<protein>
    <submittedName>
        <fullName evidence="1">DUF2862 domain-containing protein</fullName>
    </submittedName>
</protein>